<gene>
    <name evidence="1" type="ORF">B5M47_01550</name>
</gene>
<dbReference type="SUPFAM" id="SSF81606">
    <property type="entry name" value="PP2C-like"/>
    <property type="match status" value="1"/>
</dbReference>
<evidence type="ECO:0008006" key="3">
    <source>
        <dbReference type="Google" id="ProtNLM"/>
    </source>
</evidence>
<name>A0A1W9NYX7_UNCC3</name>
<comment type="caution">
    <text evidence="1">The sequence shown here is derived from an EMBL/GenBank/DDBJ whole genome shotgun (WGS) entry which is preliminary data.</text>
</comment>
<organism evidence="1 2">
    <name type="scientific">candidate division CPR3 bacterium 4484_211</name>
    <dbReference type="NCBI Taxonomy" id="1968527"/>
    <lineage>
        <taxon>Bacteria</taxon>
        <taxon>Bacteria division CPR3</taxon>
    </lineage>
</organism>
<dbReference type="InterPro" id="IPR036457">
    <property type="entry name" value="PPM-type-like_dom_sf"/>
</dbReference>
<dbReference type="EMBL" id="MZGJ01000006">
    <property type="protein sequence ID" value="OQX51222.1"/>
    <property type="molecule type" value="Genomic_DNA"/>
</dbReference>
<accession>A0A1W9NYX7</accession>
<protein>
    <recommendedName>
        <fullName evidence="3">PPM-type phosphatase domain-containing protein</fullName>
    </recommendedName>
</protein>
<sequence length="583" mass="66055">MDFTVSVTPVSVINLEKPSEEGVCRTFSYRPREQEMHQSRGQLHALITLNSPDKSVDLNLLADQVFTALREEYYQQIEGGIIGALDRALSQAKEKVFLLTRKPGKKASLVELSLCFVVVWGDIFYFGRSGSVEVGLLRGGELVSFPFTTIASEKLKDGDLFILASTSFWEKLTPKGLSEILLNTPQEEWRGQLLKRVRELNGRQLMGALLLSSHVEEIPDEEDLIDIGMLKDAEPRFPWLSCYAKLGQLREVLRQRLPATPRIFVKKPNLTARNRRVLQTVGLSVLLMVTALGTYVYKNYQRQRQEQSNLVNQVENYLQKGQKISDTDPRQAGEYFQEAADLLLEYQEVKGVSISKIPNGQVLSAKIDAALNEAYQVSELGVNKAESWPKQALDRNFVFDKSQGVLSFDGLEVVLPTEEPWQNVVGMDSFQTGYGWNLYLLDVQANQIYKYVALPAGYSKKFDYFGSRVELSEAVDLGIDGSIYVLYRNGQVKKFLGGVPQDFQLSGFHPSLEGASEIFTAPDIEHLYITKRNYIYRFDKSGAYQKGWVLETEDKVWNVFVDDDEKEVWFGSYESPCVAVFPR</sequence>
<evidence type="ECO:0000313" key="1">
    <source>
        <dbReference type="EMBL" id="OQX51222.1"/>
    </source>
</evidence>
<reference evidence="2" key="1">
    <citation type="submission" date="2017-03" db="EMBL/GenBank/DDBJ databases">
        <title>Novel pathways for hydrocarbon cycling and metabolic interdependencies in hydrothermal sediment communities.</title>
        <authorList>
            <person name="Dombrowski N."/>
            <person name="Seitz K."/>
            <person name="Teske A."/>
            <person name="Baker B."/>
        </authorList>
    </citation>
    <scope>NUCLEOTIDE SEQUENCE [LARGE SCALE GENOMIC DNA]</scope>
</reference>
<dbReference type="STRING" id="1968527.B5M47_01550"/>
<proteinExistence type="predicted"/>
<dbReference type="SUPFAM" id="SSF63825">
    <property type="entry name" value="YWTD domain"/>
    <property type="match status" value="1"/>
</dbReference>
<dbReference type="AlphaFoldDB" id="A0A1W9NYX7"/>
<dbReference type="Proteomes" id="UP000192520">
    <property type="component" value="Unassembled WGS sequence"/>
</dbReference>
<evidence type="ECO:0000313" key="2">
    <source>
        <dbReference type="Proteomes" id="UP000192520"/>
    </source>
</evidence>